<protein>
    <submittedName>
        <fullName evidence="2">Uncharacterized protein</fullName>
    </submittedName>
</protein>
<dbReference type="RefSeq" id="WP_117974499.1">
    <property type="nucleotide sequence ID" value="NZ_JAQENE010000003.1"/>
</dbReference>
<proteinExistence type="predicted"/>
<feature type="coiled-coil region" evidence="1">
    <location>
        <begin position="290"/>
        <end position="324"/>
    </location>
</feature>
<gene>
    <name evidence="2" type="ORF">DWY92_08135</name>
</gene>
<evidence type="ECO:0000256" key="1">
    <source>
        <dbReference type="SAM" id="Coils"/>
    </source>
</evidence>
<evidence type="ECO:0000313" key="3">
    <source>
        <dbReference type="Proteomes" id="UP000283680"/>
    </source>
</evidence>
<evidence type="ECO:0000313" key="2">
    <source>
        <dbReference type="EMBL" id="RGQ52230.1"/>
    </source>
</evidence>
<name>A0A412BE26_BACUN</name>
<comment type="caution">
    <text evidence="2">The sequence shown here is derived from an EMBL/GenBank/DDBJ whole genome shotgun (WGS) entry which is preliminary data.</text>
</comment>
<dbReference type="EMBL" id="QRTH01000003">
    <property type="protein sequence ID" value="RGQ52230.1"/>
    <property type="molecule type" value="Genomic_DNA"/>
</dbReference>
<dbReference type="Proteomes" id="UP000283680">
    <property type="component" value="Unassembled WGS sequence"/>
</dbReference>
<sequence>MASETKREKTRVCCLDLDEDCLNLLKDRFDVYDGSLGKPIDVSGKNHGGLNLLLNYELPQNIHEYDIFIEDMIRPDRIPYNTEENTRTEILGSKAYYFISNAPQTIFDPCPYGSSILNYSLHKDRNRPAIRIAFQAPYQLVKYVIRDINDYYSSQSIEHNNYEHLVDCCSSNMVGKEVKLCDCILSRVLFEPFLNDVSYCQIYEHPTVWDNNGEKRVKDDQFLPLLMNRTGGVVSYFFMSKNDIILVLPQTKRKRELLQKVMQEFLFKYFSGYFPEVEESLWLNQSIYYLPGQEELLREKEELIAEYNERLIALEEKIEMNSNEYSFLHKLLTATGDELVEACLEYFKWLGFKDVIDKDKELDKEFNEEDIQINTEDKGLLLVEIKGINGTSTDAQCSQIFKNVFRRREEQQRFDVFGLYIVNNERGVEPLSRTIPPFNQQQIKDAVNEKRGLCYTWQLFNLYFEIEDGIITKQEAQSILFNNGLIDFRPKVNEVAVPHKYYGQHTIVCLKIDNVKISVGDFFFYEEDGRWKKLKILTIKDGDEKFQSVSKGNYGFELDRRCPNKKMLYVKQ</sequence>
<dbReference type="AlphaFoldDB" id="A0A412BE26"/>
<reference evidence="2 3" key="1">
    <citation type="submission" date="2018-08" db="EMBL/GenBank/DDBJ databases">
        <title>A genome reference for cultivated species of the human gut microbiota.</title>
        <authorList>
            <person name="Zou Y."/>
            <person name="Xue W."/>
            <person name="Luo G."/>
        </authorList>
    </citation>
    <scope>NUCLEOTIDE SEQUENCE [LARGE SCALE GENOMIC DNA]</scope>
    <source>
        <strain evidence="2 3">AF28-11</strain>
    </source>
</reference>
<keyword evidence="1" id="KW-0175">Coiled coil</keyword>
<accession>A0A412BE26</accession>
<organism evidence="2 3">
    <name type="scientific">Bacteroides uniformis</name>
    <dbReference type="NCBI Taxonomy" id="820"/>
    <lineage>
        <taxon>Bacteria</taxon>
        <taxon>Pseudomonadati</taxon>
        <taxon>Bacteroidota</taxon>
        <taxon>Bacteroidia</taxon>
        <taxon>Bacteroidales</taxon>
        <taxon>Bacteroidaceae</taxon>
        <taxon>Bacteroides</taxon>
    </lineage>
</organism>